<evidence type="ECO:0000313" key="1">
    <source>
        <dbReference type="EMBL" id="WAC02747.1"/>
    </source>
</evidence>
<keyword evidence="2" id="KW-1185">Reference proteome</keyword>
<dbReference type="EMBL" id="CP113088">
    <property type="protein sequence ID" value="WAC02747.1"/>
    <property type="molecule type" value="Genomic_DNA"/>
</dbReference>
<evidence type="ECO:0000313" key="2">
    <source>
        <dbReference type="Proteomes" id="UP001164705"/>
    </source>
</evidence>
<sequence length="180" mass="20896">MKWLSESKNGFVKVSAANGFVLSIKYLPPEYLALNELSKDDNNGDKTYNDYLELFNKSRTFLLTINHEEESVDASKYGVFNLAEYSQRIKDLSFNIKDVIFLKTSSGHKYNPVLTTMENMYEIRNKKSIYMVFSDDQGEILNSEKLDIVFQDIFLDTGISHFVFDKKKIDQLPNLNFLNK</sequence>
<gene>
    <name evidence="1" type="ORF">N7U66_03485</name>
</gene>
<reference evidence="1" key="1">
    <citation type="submission" date="2022-11" db="EMBL/GenBank/DDBJ databases">
        <title>Lacinutrix neustonica HL-RS19T sp. nov., isolated from the surface microlayer sample of brackish Lake Shihwa.</title>
        <authorList>
            <person name="Choi J.Y."/>
            <person name="Hwang C.Y."/>
        </authorList>
    </citation>
    <scope>NUCLEOTIDE SEQUENCE</scope>
    <source>
        <strain evidence="1">HL-RS19</strain>
    </source>
</reference>
<dbReference type="RefSeq" id="WP_267677345.1">
    <property type="nucleotide sequence ID" value="NZ_CP113088.1"/>
</dbReference>
<dbReference type="Proteomes" id="UP001164705">
    <property type="component" value="Chromosome"/>
</dbReference>
<accession>A0A9E8SEI5</accession>
<name>A0A9E8SEI5_9FLAO</name>
<dbReference type="AlphaFoldDB" id="A0A9E8SEI5"/>
<dbReference type="KEGG" id="lnu:N7U66_03485"/>
<protein>
    <submittedName>
        <fullName evidence="1">Uncharacterized protein</fullName>
    </submittedName>
</protein>
<proteinExistence type="predicted"/>
<organism evidence="1 2">
    <name type="scientific">Lacinutrix neustonica</name>
    <dbReference type="NCBI Taxonomy" id="2980107"/>
    <lineage>
        <taxon>Bacteria</taxon>
        <taxon>Pseudomonadati</taxon>
        <taxon>Bacteroidota</taxon>
        <taxon>Flavobacteriia</taxon>
        <taxon>Flavobacteriales</taxon>
        <taxon>Flavobacteriaceae</taxon>
        <taxon>Lacinutrix</taxon>
    </lineage>
</organism>